<evidence type="ECO:0000313" key="3">
    <source>
        <dbReference type="EMBL" id="GGU41708.1"/>
    </source>
</evidence>
<sequence length="264" mass="26797">MTVRRGGEDGVTGSGAEGNGVDRSGVEESGVAGSGMRENGSGRRADGADAADGALMAILLGEPVPEGADAGTRARYAAAAGDVRVLRAQVRLIGDALAGEVTGGGPAVPGAAIRPAARRWRPRTWVLAASVAVLVSAAGVGVLRVAAGGEDEGAAKLSSEGVVACARVIAEGTVARAEPDGERTRVVLAVDRYLKPARGPEETEFSVPREEAAFFGAGERILVSISRFPDEPVLHFTGAEVATTREWMQAALPASRGMACDSPG</sequence>
<feature type="region of interest" description="Disordered" evidence="1">
    <location>
        <begin position="1"/>
        <end position="47"/>
    </location>
</feature>
<name>A0A918HY39_9ACTN</name>
<evidence type="ECO:0000256" key="1">
    <source>
        <dbReference type="SAM" id="MobiDB-lite"/>
    </source>
</evidence>
<feature type="compositionally biased region" description="Gly residues" evidence="1">
    <location>
        <begin position="9"/>
        <end position="18"/>
    </location>
</feature>
<protein>
    <submittedName>
        <fullName evidence="3">Uncharacterized protein</fullName>
    </submittedName>
</protein>
<dbReference type="Proteomes" id="UP000636661">
    <property type="component" value="Unassembled WGS sequence"/>
</dbReference>
<keyword evidence="2" id="KW-0472">Membrane</keyword>
<feature type="transmembrane region" description="Helical" evidence="2">
    <location>
        <begin position="124"/>
        <end position="147"/>
    </location>
</feature>
<dbReference type="AlphaFoldDB" id="A0A918HY39"/>
<reference evidence="3" key="1">
    <citation type="journal article" date="2014" name="Int. J. Syst. Evol. Microbiol.">
        <title>Complete genome sequence of Corynebacterium casei LMG S-19264T (=DSM 44701T), isolated from a smear-ripened cheese.</title>
        <authorList>
            <consortium name="US DOE Joint Genome Institute (JGI-PGF)"/>
            <person name="Walter F."/>
            <person name="Albersmeier A."/>
            <person name="Kalinowski J."/>
            <person name="Ruckert C."/>
        </authorList>
    </citation>
    <scope>NUCLEOTIDE SEQUENCE</scope>
    <source>
        <strain evidence="3">JCM 4391</strain>
    </source>
</reference>
<keyword evidence="2" id="KW-0812">Transmembrane</keyword>
<organism evidence="3 4">
    <name type="scientific">Streptomyces lavendofoliae</name>
    <dbReference type="NCBI Taxonomy" id="67314"/>
    <lineage>
        <taxon>Bacteria</taxon>
        <taxon>Bacillati</taxon>
        <taxon>Actinomycetota</taxon>
        <taxon>Actinomycetes</taxon>
        <taxon>Kitasatosporales</taxon>
        <taxon>Streptomycetaceae</taxon>
        <taxon>Streptomyces</taxon>
    </lineage>
</organism>
<keyword evidence="4" id="KW-1185">Reference proteome</keyword>
<gene>
    <name evidence="3" type="ORF">GCM10010274_31950</name>
</gene>
<accession>A0A918HY39</accession>
<comment type="caution">
    <text evidence="3">The sequence shown here is derived from an EMBL/GenBank/DDBJ whole genome shotgun (WGS) entry which is preliminary data.</text>
</comment>
<evidence type="ECO:0000313" key="4">
    <source>
        <dbReference type="Proteomes" id="UP000636661"/>
    </source>
</evidence>
<dbReference type="EMBL" id="BMTP01000007">
    <property type="protein sequence ID" value="GGU41708.1"/>
    <property type="molecule type" value="Genomic_DNA"/>
</dbReference>
<evidence type="ECO:0000256" key="2">
    <source>
        <dbReference type="SAM" id="Phobius"/>
    </source>
</evidence>
<proteinExistence type="predicted"/>
<keyword evidence="2" id="KW-1133">Transmembrane helix</keyword>
<reference evidence="3" key="2">
    <citation type="submission" date="2020-09" db="EMBL/GenBank/DDBJ databases">
        <authorList>
            <person name="Sun Q."/>
            <person name="Ohkuma M."/>
        </authorList>
    </citation>
    <scope>NUCLEOTIDE SEQUENCE</scope>
    <source>
        <strain evidence="3">JCM 4391</strain>
    </source>
</reference>